<feature type="non-terminal residue" evidence="8">
    <location>
        <position position="1"/>
    </location>
</feature>
<dbReference type="InterPro" id="IPR010060">
    <property type="entry name" value="NRPS_synth"/>
</dbReference>
<dbReference type="Gene3D" id="3.30.559.30">
    <property type="entry name" value="Nonribosomal peptide synthetase, condensation domain"/>
    <property type="match status" value="2"/>
</dbReference>
<dbReference type="InterPro" id="IPR045851">
    <property type="entry name" value="AMP-bd_C_sf"/>
</dbReference>
<keyword evidence="4" id="KW-0677">Repeat</keyword>
<dbReference type="EMBL" id="JAINZZ010000115">
    <property type="protein sequence ID" value="MBY8883143.1"/>
    <property type="molecule type" value="Genomic_DNA"/>
</dbReference>
<evidence type="ECO:0000256" key="5">
    <source>
        <dbReference type="ARBA" id="ARBA00023194"/>
    </source>
</evidence>
<dbReference type="Gene3D" id="3.40.50.980">
    <property type="match status" value="2"/>
</dbReference>
<sequence>ALQNNPAPVLDLPGVETAHQPVDIATSKVDLAVDLTEQFADDGTPAGIAAFLQYSRDLFDEDTARSLADRLVRVLRAVAADPTRPLSSIDVFSPDERNRVLNDWNATARTVPDATLPELFEAQAARTPGNTAVVHEDTSVTYAELNARANRLARLLAERGAGPERIVAVALPRSVELVTALLAVAKTGAAYLPVDPSHPADRVARMLADAAPALLVTTSRTGLGAPAGTLLLDEPETAAELAGRAETDLTDGDGRLAPIAAQHPVYVIYTSGSTGVPKGVTVTQRGLANQVLWLLDATQVTESDVVLARTPVSFDAAGVELWLSLLSGATMALASDEASRDPEQLMTHVGRHGVTVAQFVPSLLAAMPLDERGRGIRVLLSGGEALPAALAADVAAAWDVRVVNEYGPTETTVNAVTDALTDAVTPGAADTGQSAPIGRPVWNTRVYVLDERLRPAVPGAAGELYVAGEQLARGYLNRPSLTAERFLADPFGPAGSRMYRTGDLVKWRADGRLQYLGRTDDQVKIRGFRIELGEVEAALAALPEVAQAAAAVREDEPGRRQLVGYVVPAAAAAGPDAGAALDASVLRKALGDVLPEYMVPAAVVALSELPLTPNGKLDRRALPAPEFRAEAAVRPPRTPQEEILVGLFKELLKLPQVGVDANFFDLGGDSIVSIQLVSRARKAGLAIAPRMVFQHKTVEAIAAAAGAVGGDVGGTADTGVGTVPLTPVIHEMRERGGPIGRFSQTSYLNAPAGMTAEQLETIVRTLLDHHDVLRMRLVRPDGGGPWELEIRPAGSCPAADRITRRDVTGLDADARADLLAAEIEAAGERIAPEAGAMFQAVWFDAGPREQGRLLLVLHHLIVDGVSWRILTTDLATAWTAVSAGRAPQLQPVGTSFKRWAEHLVSGAHDARRGQEMALWEGILDTPDMLLSDRPLDPTQDVMGTLRYVAQELPTEATSSLLTTVPSAFNAGVNDVLLTALALAVADWRRRRAGDDSTAVLVDLEGHGREEFVKGVDLSRTVGWFTSIFPVALDLGPLDWDAVWAGGDAVGDVLKRVKEQLRGLPDKGLGFGMLRHLNQETAAVLADALPRQIGFNYLGRVAHGSPDPADWSPAAEHVPGLRDHDAPMAHSMELNALTREYADGPRLAAAWSWPEMLFDEADIRDLSATWERVLTALITHAEQGGAAGVTPSDIALVAMTQEQIDALEGEFEDDDDLDDELDGELDGELDAERSS</sequence>
<keyword evidence="9" id="KW-1185">Reference proteome</keyword>
<dbReference type="InterPro" id="IPR020845">
    <property type="entry name" value="AMP-binding_CS"/>
</dbReference>
<dbReference type="PROSITE" id="PS50075">
    <property type="entry name" value="CARRIER"/>
    <property type="match status" value="1"/>
</dbReference>
<comment type="cofactor">
    <cofactor evidence="1">
        <name>pantetheine 4'-phosphate</name>
        <dbReference type="ChEBI" id="CHEBI:47942"/>
    </cofactor>
</comment>
<dbReference type="Pfam" id="PF13193">
    <property type="entry name" value="AMP-binding_C"/>
    <property type="match status" value="1"/>
</dbReference>
<dbReference type="Pfam" id="PF00550">
    <property type="entry name" value="PP-binding"/>
    <property type="match status" value="1"/>
</dbReference>
<dbReference type="InterPro" id="IPR009081">
    <property type="entry name" value="PP-bd_ACP"/>
</dbReference>
<dbReference type="Gene3D" id="3.30.300.30">
    <property type="match status" value="1"/>
</dbReference>
<gene>
    <name evidence="8" type="ORF">K7862_36735</name>
</gene>
<dbReference type="CDD" id="cd05930">
    <property type="entry name" value="A_NRPS"/>
    <property type="match status" value="1"/>
</dbReference>
<keyword evidence="2" id="KW-0596">Phosphopantetheine</keyword>
<evidence type="ECO:0000256" key="3">
    <source>
        <dbReference type="ARBA" id="ARBA00022553"/>
    </source>
</evidence>
<keyword evidence="5" id="KW-0045">Antibiotic biosynthesis</keyword>
<dbReference type="InterPro" id="IPR010071">
    <property type="entry name" value="AA_adenyl_dom"/>
</dbReference>
<dbReference type="PROSITE" id="PS00012">
    <property type="entry name" value="PHOSPHOPANTETHEINE"/>
    <property type="match status" value="1"/>
</dbReference>
<dbReference type="Gene3D" id="2.30.38.10">
    <property type="entry name" value="Luciferase, Domain 3"/>
    <property type="match status" value="1"/>
</dbReference>
<comment type="caution">
    <text evidence="8">The sequence shown here is derived from an EMBL/GenBank/DDBJ whole genome shotgun (WGS) entry which is preliminary data.</text>
</comment>
<evidence type="ECO:0000313" key="8">
    <source>
        <dbReference type="EMBL" id="MBY8883143.1"/>
    </source>
</evidence>
<dbReference type="InterPro" id="IPR025110">
    <property type="entry name" value="AMP-bd_C"/>
</dbReference>
<dbReference type="InterPro" id="IPR023213">
    <property type="entry name" value="CAT-like_dom_sf"/>
</dbReference>
<dbReference type="Proteomes" id="UP000778578">
    <property type="component" value="Unassembled WGS sequence"/>
</dbReference>
<feature type="domain" description="Carrier" evidence="7">
    <location>
        <begin position="635"/>
        <end position="709"/>
    </location>
</feature>
<dbReference type="InterPro" id="IPR036736">
    <property type="entry name" value="ACP-like_sf"/>
</dbReference>
<evidence type="ECO:0000256" key="4">
    <source>
        <dbReference type="ARBA" id="ARBA00022737"/>
    </source>
</evidence>
<dbReference type="SMART" id="SM00823">
    <property type="entry name" value="PKS_PP"/>
    <property type="match status" value="1"/>
</dbReference>
<dbReference type="InterPro" id="IPR000873">
    <property type="entry name" value="AMP-dep_synth/lig_dom"/>
</dbReference>
<dbReference type="Gene3D" id="3.30.559.10">
    <property type="entry name" value="Chloramphenicol acetyltransferase-like domain"/>
    <property type="match status" value="1"/>
</dbReference>
<name>A0ABS7QJK1_9ACTN</name>
<dbReference type="InterPro" id="IPR001242">
    <property type="entry name" value="Condensation_dom"/>
</dbReference>
<dbReference type="PANTHER" id="PTHR45527">
    <property type="entry name" value="NONRIBOSOMAL PEPTIDE SYNTHETASE"/>
    <property type="match status" value="1"/>
</dbReference>
<dbReference type="NCBIfam" id="TIGR01733">
    <property type="entry name" value="AA-adenyl-dom"/>
    <property type="match status" value="1"/>
</dbReference>
<protein>
    <submittedName>
        <fullName evidence="8">Amino acid adenylation domain-containing protein</fullName>
    </submittedName>
</protein>
<dbReference type="SUPFAM" id="SSF47336">
    <property type="entry name" value="ACP-like"/>
    <property type="match status" value="1"/>
</dbReference>
<evidence type="ECO:0000256" key="1">
    <source>
        <dbReference type="ARBA" id="ARBA00001957"/>
    </source>
</evidence>
<feature type="region of interest" description="Disordered" evidence="6">
    <location>
        <begin position="1208"/>
        <end position="1234"/>
    </location>
</feature>
<dbReference type="InterPro" id="IPR006162">
    <property type="entry name" value="Ppantetheine_attach_site"/>
</dbReference>
<dbReference type="Pfam" id="PF00668">
    <property type="entry name" value="Condensation"/>
    <property type="match status" value="1"/>
</dbReference>
<evidence type="ECO:0000256" key="6">
    <source>
        <dbReference type="SAM" id="MobiDB-lite"/>
    </source>
</evidence>
<dbReference type="NCBIfam" id="TIGR01720">
    <property type="entry name" value="NRPS-para261"/>
    <property type="match status" value="1"/>
</dbReference>
<accession>A0ABS7QJK1</accession>
<evidence type="ECO:0000259" key="7">
    <source>
        <dbReference type="PROSITE" id="PS50075"/>
    </source>
</evidence>
<dbReference type="PANTHER" id="PTHR45527:SF1">
    <property type="entry name" value="FATTY ACID SYNTHASE"/>
    <property type="match status" value="1"/>
</dbReference>
<reference evidence="8 9" key="1">
    <citation type="submission" date="2021-08" db="EMBL/GenBank/DDBJ databases">
        <title>WGS of actinomycetes from Thailand.</title>
        <authorList>
            <person name="Thawai C."/>
        </authorList>
    </citation>
    <scope>NUCLEOTIDE SEQUENCE [LARGE SCALE GENOMIC DNA]</scope>
    <source>
        <strain evidence="8 9">PLK6-54</strain>
    </source>
</reference>
<dbReference type="SUPFAM" id="SSF56801">
    <property type="entry name" value="Acetyl-CoA synthetase-like"/>
    <property type="match status" value="1"/>
</dbReference>
<dbReference type="RefSeq" id="WP_222970090.1">
    <property type="nucleotide sequence ID" value="NZ_JAINZZ010000115.1"/>
</dbReference>
<dbReference type="PROSITE" id="PS00455">
    <property type="entry name" value="AMP_BINDING"/>
    <property type="match status" value="1"/>
</dbReference>
<dbReference type="InterPro" id="IPR020806">
    <property type="entry name" value="PKS_PP-bd"/>
</dbReference>
<dbReference type="SUPFAM" id="SSF52777">
    <property type="entry name" value="CoA-dependent acyltransferases"/>
    <property type="match status" value="3"/>
</dbReference>
<proteinExistence type="predicted"/>
<organism evidence="8 9">
    <name type="scientific">Actinacidiphila acidipaludis</name>
    <dbReference type="NCBI Taxonomy" id="2873382"/>
    <lineage>
        <taxon>Bacteria</taxon>
        <taxon>Bacillati</taxon>
        <taxon>Actinomycetota</taxon>
        <taxon>Actinomycetes</taxon>
        <taxon>Kitasatosporales</taxon>
        <taxon>Streptomycetaceae</taxon>
        <taxon>Actinacidiphila</taxon>
    </lineage>
</organism>
<evidence type="ECO:0000256" key="2">
    <source>
        <dbReference type="ARBA" id="ARBA00022450"/>
    </source>
</evidence>
<keyword evidence="3" id="KW-0597">Phosphoprotein</keyword>
<dbReference type="Gene3D" id="1.10.1200.10">
    <property type="entry name" value="ACP-like"/>
    <property type="match status" value="1"/>
</dbReference>
<dbReference type="Pfam" id="PF00501">
    <property type="entry name" value="AMP-binding"/>
    <property type="match status" value="1"/>
</dbReference>
<feature type="compositionally biased region" description="Acidic residues" evidence="6">
    <location>
        <begin position="1208"/>
        <end position="1228"/>
    </location>
</feature>
<evidence type="ECO:0000313" key="9">
    <source>
        <dbReference type="Proteomes" id="UP000778578"/>
    </source>
</evidence>